<evidence type="ECO:0000256" key="6">
    <source>
        <dbReference type="ARBA" id="ARBA00023136"/>
    </source>
</evidence>
<dbReference type="Pfam" id="PF13715">
    <property type="entry name" value="CarbopepD_reg_2"/>
    <property type="match status" value="1"/>
</dbReference>
<dbReference type="Gene3D" id="2.40.170.20">
    <property type="entry name" value="TonB-dependent receptor, beta-barrel domain"/>
    <property type="match status" value="1"/>
</dbReference>
<keyword evidence="2 8" id="KW-0813">Transport</keyword>
<evidence type="ECO:0000256" key="1">
    <source>
        <dbReference type="ARBA" id="ARBA00004571"/>
    </source>
</evidence>
<feature type="domain" description="TonB-dependent receptor plug" evidence="12">
    <location>
        <begin position="136"/>
        <end position="260"/>
    </location>
</feature>
<evidence type="ECO:0000313" key="14">
    <source>
        <dbReference type="Proteomes" id="UP000184071"/>
    </source>
</evidence>
<keyword evidence="14" id="KW-1185">Reference proteome</keyword>
<dbReference type="InterPro" id="IPR000531">
    <property type="entry name" value="Beta-barrel_TonB"/>
</dbReference>
<evidence type="ECO:0000256" key="5">
    <source>
        <dbReference type="ARBA" id="ARBA00023077"/>
    </source>
</evidence>
<evidence type="ECO:0000256" key="7">
    <source>
        <dbReference type="ARBA" id="ARBA00023237"/>
    </source>
</evidence>
<comment type="similarity">
    <text evidence="8 9">Belongs to the TonB-dependent receptor family.</text>
</comment>
<sequence>MNIFSFFKGGKAFYCLLFTGFLLSFSPSAARNSLRRSTSSFQQHLVQGTVSDGTSPLPGVTISLKGNSKAAVISDYNGQFSISAGLLDTLVVSYLGFKTNYIPIKSRTKIDIVLQYDTTTLQEVKVNAGYYSVKESERTGSIARITSKDIETQPVTNVLATMQGRMAGVSITQTTGVPGGGFDIKIRGQNSIRSDANAPLYIIDGVPYSSDPIGSYYTGTTFPGLVSPLNNINTESIESIEVLKDADATAIYGSRGANGVVLITTKKGKKGKTTYSFSTSTGAGKVTRFLKLMNTTEYLGVRRQAFINDGLTQYGASDYDVNGTWDQNRYTNWQKELLGGTSQISDFQGSVTGGSETTQFLLSGNFHRETTVFPAEFVYKKGGSQFSLNHRSADTKFKLIFSASYNIQDNDQPSFDLTNDARTLPPNAPALYDSNGNLNWENGTWDNPLANLESKLESSTNDFLSNVMLSYEIANGLVLKSSFGFTNLSTKETRIVPSTMGNPMYNPSSSSSGIFSNNTDRKSWIIEPQITWTFQSGRSRYEFLAGSTFQNQNTTKFYLMGIGFPSNSLIYNIAAAKTVQVLLNDETLYKYQAFFGRINYNWDKKYILNLTARRDGSSRFGPGNQFATFGAIGAAWLFSNEEYLKNSWLSLGKLRSSYGITGNDQIGDYQFLNTYTTSGAIYNGITGLKPTRLFNSDFGWETNKKFEIALETGFFNDRILFSAAYYQNTSSNQLVGIPLPGSTGFTVIQSNLDATVQNKGVEFTLSTLNFQVGSFSWKTNLNLTTTLNKLLSFPGLESSTYKQQYRIGQPLNIQLMYKFEGLNTQTGIYQFEDTNKDGVISSPNDKQTVVNFNPKFFGGIQNQVNYKGFSLDFLFQFVKQKNTSYPMGSGGMMSNLQERMLDSWLTPQQLGNYQQYTTGYNSDAVMGDYLFSQSTGSVVDASFIRLKNIAISYNLPLNLKDTKCRIILQGQNLLTFTKYEDGDPEFIAYGFLPPLKVITAGLQLTF</sequence>
<feature type="domain" description="TonB-dependent receptor-like beta-barrel" evidence="11">
    <location>
        <begin position="417"/>
        <end position="956"/>
    </location>
</feature>
<dbReference type="Pfam" id="PF07715">
    <property type="entry name" value="Plug"/>
    <property type="match status" value="1"/>
</dbReference>
<evidence type="ECO:0000256" key="4">
    <source>
        <dbReference type="ARBA" id="ARBA00022692"/>
    </source>
</evidence>
<dbReference type="STRING" id="370979.SAMN05443663_102678"/>
<dbReference type="SUPFAM" id="SSF49464">
    <property type="entry name" value="Carboxypeptidase regulatory domain-like"/>
    <property type="match status" value="1"/>
</dbReference>
<dbReference type="InterPro" id="IPR039426">
    <property type="entry name" value="TonB-dep_rcpt-like"/>
</dbReference>
<dbReference type="InterPro" id="IPR012910">
    <property type="entry name" value="Plug_dom"/>
</dbReference>
<dbReference type="OrthoDB" id="9768177at2"/>
<dbReference type="Pfam" id="PF00593">
    <property type="entry name" value="TonB_dep_Rec_b-barrel"/>
    <property type="match status" value="1"/>
</dbReference>
<evidence type="ECO:0000256" key="8">
    <source>
        <dbReference type="PROSITE-ProRule" id="PRU01360"/>
    </source>
</evidence>
<dbReference type="InterPro" id="IPR023997">
    <property type="entry name" value="TonB-dep_OMP_SusC/RagA_CS"/>
</dbReference>
<gene>
    <name evidence="13" type="ORF">SAMN05443663_102678</name>
</gene>
<accession>A0A1M5JDK3</accession>
<keyword evidence="6 8" id="KW-0472">Membrane</keyword>
<dbReference type="SUPFAM" id="SSF56935">
    <property type="entry name" value="Porins"/>
    <property type="match status" value="1"/>
</dbReference>
<dbReference type="InterPro" id="IPR023996">
    <property type="entry name" value="TonB-dep_OMP_SusC/RagA"/>
</dbReference>
<dbReference type="Proteomes" id="UP000184071">
    <property type="component" value="Unassembled WGS sequence"/>
</dbReference>
<evidence type="ECO:0000256" key="2">
    <source>
        <dbReference type="ARBA" id="ARBA00022448"/>
    </source>
</evidence>
<feature type="signal peptide" evidence="10">
    <location>
        <begin position="1"/>
        <end position="29"/>
    </location>
</feature>
<keyword evidence="4 8" id="KW-0812">Transmembrane</keyword>
<evidence type="ECO:0000259" key="11">
    <source>
        <dbReference type="Pfam" id="PF00593"/>
    </source>
</evidence>
<dbReference type="NCBIfam" id="TIGR04057">
    <property type="entry name" value="SusC_RagA_signa"/>
    <property type="match status" value="1"/>
</dbReference>
<reference evidence="14" key="1">
    <citation type="submission" date="2016-11" db="EMBL/GenBank/DDBJ databases">
        <authorList>
            <person name="Varghese N."/>
            <person name="Submissions S."/>
        </authorList>
    </citation>
    <scope>NUCLEOTIDE SEQUENCE [LARGE SCALE GENOMIC DNA]</scope>
    <source>
        <strain evidence="14">DSM 17963</strain>
    </source>
</reference>
<dbReference type="InterPro" id="IPR037066">
    <property type="entry name" value="Plug_dom_sf"/>
</dbReference>
<evidence type="ECO:0000256" key="9">
    <source>
        <dbReference type="RuleBase" id="RU003357"/>
    </source>
</evidence>
<keyword evidence="3 8" id="KW-1134">Transmembrane beta strand</keyword>
<name>A0A1M5JDK3_9FLAO</name>
<dbReference type="AlphaFoldDB" id="A0A1M5JDK3"/>
<feature type="chain" id="PRO_5012070261" evidence="10">
    <location>
        <begin position="30"/>
        <end position="1006"/>
    </location>
</feature>
<dbReference type="InterPro" id="IPR036942">
    <property type="entry name" value="Beta-barrel_TonB_sf"/>
</dbReference>
<dbReference type="EMBL" id="FQWC01000002">
    <property type="protein sequence ID" value="SHG38369.1"/>
    <property type="molecule type" value="Genomic_DNA"/>
</dbReference>
<keyword evidence="5 9" id="KW-0798">TonB box</keyword>
<dbReference type="Gene3D" id="2.170.130.10">
    <property type="entry name" value="TonB-dependent receptor, plug domain"/>
    <property type="match status" value="1"/>
</dbReference>
<evidence type="ECO:0000256" key="10">
    <source>
        <dbReference type="SAM" id="SignalP"/>
    </source>
</evidence>
<evidence type="ECO:0000313" key="13">
    <source>
        <dbReference type="EMBL" id="SHG38369.1"/>
    </source>
</evidence>
<evidence type="ECO:0000256" key="3">
    <source>
        <dbReference type="ARBA" id="ARBA00022452"/>
    </source>
</evidence>
<comment type="subcellular location">
    <subcellularLocation>
        <location evidence="1 8">Cell outer membrane</location>
        <topology evidence="1 8">Multi-pass membrane protein</topology>
    </subcellularLocation>
</comment>
<organism evidence="13 14">
    <name type="scientific">Flavobacterium defluvii</name>
    <dbReference type="NCBI Taxonomy" id="370979"/>
    <lineage>
        <taxon>Bacteria</taxon>
        <taxon>Pseudomonadati</taxon>
        <taxon>Bacteroidota</taxon>
        <taxon>Flavobacteriia</taxon>
        <taxon>Flavobacteriales</taxon>
        <taxon>Flavobacteriaceae</taxon>
        <taxon>Flavobacterium</taxon>
    </lineage>
</organism>
<dbReference type="NCBIfam" id="TIGR04056">
    <property type="entry name" value="OMP_RagA_SusC"/>
    <property type="match status" value="1"/>
</dbReference>
<keyword evidence="10" id="KW-0732">Signal</keyword>
<dbReference type="PROSITE" id="PS52016">
    <property type="entry name" value="TONB_DEPENDENT_REC_3"/>
    <property type="match status" value="1"/>
</dbReference>
<dbReference type="GO" id="GO:0009279">
    <property type="term" value="C:cell outer membrane"/>
    <property type="evidence" value="ECO:0007669"/>
    <property type="project" value="UniProtKB-SubCell"/>
</dbReference>
<proteinExistence type="inferred from homology"/>
<dbReference type="InterPro" id="IPR008969">
    <property type="entry name" value="CarboxyPept-like_regulatory"/>
</dbReference>
<keyword evidence="7 8" id="KW-0998">Cell outer membrane</keyword>
<dbReference type="RefSeq" id="WP_073414805.1">
    <property type="nucleotide sequence ID" value="NZ_FQWC01000002.1"/>
</dbReference>
<evidence type="ECO:0000259" key="12">
    <source>
        <dbReference type="Pfam" id="PF07715"/>
    </source>
</evidence>
<protein>
    <submittedName>
        <fullName evidence="13">TonB-linked outer membrane protein, SusC/RagA family</fullName>
    </submittedName>
</protein>